<dbReference type="RefSeq" id="WP_250025746.1">
    <property type="nucleotide sequence ID" value="NZ_CP097331.1"/>
</dbReference>
<evidence type="ECO:0000313" key="1">
    <source>
        <dbReference type="EMBL" id="URF07290.1"/>
    </source>
</evidence>
<accession>A0AAE9L5I6</accession>
<dbReference type="KEGG" id="ccam:M5D45_18950"/>
<dbReference type="EMBL" id="CP097331">
    <property type="protein sequence ID" value="URF07290.1"/>
    <property type="molecule type" value="Genomic_DNA"/>
</dbReference>
<dbReference type="Proteomes" id="UP001056132">
    <property type="component" value="Chromosome 2"/>
</dbReference>
<gene>
    <name evidence="1" type="ORF">M5D45_18950</name>
</gene>
<sequence>MDSILVVDDEDPGGCHFHTWVSIMEAIIARYAFKTEAEAKCLVRSSFGGALNGHMAIVMRSRDLEYHWAMLLAHGPQSG</sequence>
<protein>
    <submittedName>
        <fullName evidence="1">Uncharacterized protein</fullName>
    </submittedName>
</protein>
<organism evidence="1 2">
    <name type="scientific">Cupriavidus campinensis</name>
    <dbReference type="NCBI Taxonomy" id="151783"/>
    <lineage>
        <taxon>Bacteria</taxon>
        <taxon>Pseudomonadati</taxon>
        <taxon>Pseudomonadota</taxon>
        <taxon>Betaproteobacteria</taxon>
        <taxon>Burkholderiales</taxon>
        <taxon>Burkholderiaceae</taxon>
        <taxon>Cupriavidus</taxon>
    </lineage>
</organism>
<evidence type="ECO:0000313" key="2">
    <source>
        <dbReference type="Proteomes" id="UP001056132"/>
    </source>
</evidence>
<proteinExistence type="predicted"/>
<reference evidence="1" key="2">
    <citation type="submission" date="2022-05" db="EMBL/GenBank/DDBJ databases">
        <authorList>
            <person name="Kunte H.-J."/>
        </authorList>
    </citation>
    <scope>NUCLEOTIDE SEQUENCE</scope>
    <source>
        <strain evidence="1">G5</strain>
    </source>
</reference>
<name>A0AAE9L5I6_9BURK</name>
<reference evidence="1" key="1">
    <citation type="journal article" date="2022" name="Microbiol. Resour. Announc.">
        <title>Genome Sequence of Cupriavidus campinensis Strain G5, a Member of a Bacterial Consortium Capable of Polyethylene Degradation.</title>
        <authorList>
            <person name="Schneider B."/>
            <person name="Pfeiffer F."/>
            <person name="Dyall-Smith M."/>
            <person name="Kunte H.J."/>
        </authorList>
    </citation>
    <scope>NUCLEOTIDE SEQUENCE</scope>
    <source>
        <strain evidence="1">G5</strain>
    </source>
</reference>
<dbReference type="AlphaFoldDB" id="A0AAE9L5I6"/>